<reference evidence="1" key="1">
    <citation type="submission" date="2020-02" db="EMBL/GenBank/DDBJ databases">
        <authorList>
            <person name="Meier V. D."/>
        </authorList>
    </citation>
    <scope>NUCLEOTIDE SEQUENCE</scope>
    <source>
        <strain evidence="1">AVDCRST_MAG73</strain>
    </source>
</reference>
<organism evidence="1">
    <name type="scientific">uncultured Thermomicrobiales bacterium</name>
    <dbReference type="NCBI Taxonomy" id="1645740"/>
    <lineage>
        <taxon>Bacteria</taxon>
        <taxon>Pseudomonadati</taxon>
        <taxon>Thermomicrobiota</taxon>
        <taxon>Thermomicrobia</taxon>
        <taxon>Thermomicrobiales</taxon>
        <taxon>environmental samples</taxon>
    </lineage>
</organism>
<accession>A0A6J4UZ99</accession>
<name>A0A6J4UZ99_9BACT</name>
<sequence>MHIGGALGGIPFAKLHVPTGPIALQDILRFAIVELGVAPRRAGWREVLDADGGEVPG</sequence>
<protein>
    <submittedName>
        <fullName evidence="1">Uncharacterized protein</fullName>
    </submittedName>
</protein>
<dbReference type="EMBL" id="CADCWE010000259">
    <property type="protein sequence ID" value="CAA9563974.1"/>
    <property type="molecule type" value="Genomic_DNA"/>
</dbReference>
<gene>
    <name evidence="1" type="ORF">AVDCRST_MAG73-3986</name>
</gene>
<dbReference type="AlphaFoldDB" id="A0A6J4UZ99"/>
<evidence type="ECO:0000313" key="1">
    <source>
        <dbReference type="EMBL" id="CAA9563974.1"/>
    </source>
</evidence>
<proteinExistence type="predicted"/>